<reference evidence="2 3" key="1">
    <citation type="submission" date="2017-08" db="EMBL/GenBank/DDBJ databases">
        <title>Acidophilic green algal genome provides insights into adaptation to an acidic environment.</title>
        <authorList>
            <person name="Hirooka S."/>
            <person name="Hirose Y."/>
            <person name="Kanesaki Y."/>
            <person name="Higuchi S."/>
            <person name="Fujiwara T."/>
            <person name="Onuma R."/>
            <person name="Era A."/>
            <person name="Ohbayashi R."/>
            <person name="Uzuka A."/>
            <person name="Nozaki H."/>
            <person name="Yoshikawa H."/>
            <person name="Miyagishima S.Y."/>
        </authorList>
    </citation>
    <scope>NUCLEOTIDE SEQUENCE [LARGE SCALE GENOMIC DNA]</scope>
    <source>
        <strain evidence="2 3">NIES-2499</strain>
    </source>
</reference>
<feature type="domain" description="Nudix hydrolase" evidence="1">
    <location>
        <begin position="87"/>
        <end position="208"/>
    </location>
</feature>
<dbReference type="InterPro" id="IPR015797">
    <property type="entry name" value="NUDIX_hydrolase-like_dom_sf"/>
</dbReference>
<dbReference type="CDD" id="cd04511">
    <property type="entry name" value="NUDIX_Hydrolase"/>
    <property type="match status" value="1"/>
</dbReference>
<name>A0A250WSE7_9CHLO</name>
<evidence type="ECO:0000313" key="3">
    <source>
        <dbReference type="Proteomes" id="UP000232323"/>
    </source>
</evidence>
<accession>A0A250WSE7</accession>
<dbReference type="PANTHER" id="PTHR43222:SF2">
    <property type="entry name" value="NUDIX HYDROLASE 23, CHLOROPLASTIC"/>
    <property type="match status" value="1"/>
</dbReference>
<dbReference type="EMBL" id="BEGY01000003">
    <property type="protein sequence ID" value="GAX73460.1"/>
    <property type="molecule type" value="Genomic_DNA"/>
</dbReference>
<dbReference type="Gene3D" id="3.90.79.10">
    <property type="entry name" value="Nucleoside Triphosphate Pyrophosphohydrolase"/>
    <property type="match status" value="1"/>
</dbReference>
<dbReference type="AlphaFoldDB" id="A0A250WSE7"/>
<dbReference type="Proteomes" id="UP000232323">
    <property type="component" value="Unassembled WGS sequence"/>
</dbReference>
<dbReference type="PANTHER" id="PTHR43222">
    <property type="entry name" value="NUDIX HYDROLASE 23"/>
    <property type="match status" value="1"/>
</dbReference>
<proteinExistence type="predicted"/>
<comment type="caution">
    <text evidence="2">The sequence shown here is derived from an EMBL/GenBank/DDBJ whole genome shotgun (WGS) entry which is preliminary data.</text>
</comment>
<dbReference type="PROSITE" id="PS51462">
    <property type="entry name" value="NUDIX"/>
    <property type="match status" value="1"/>
</dbReference>
<organism evidence="2 3">
    <name type="scientific">Chlamydomonas eustigma</name>
    <dbReference type="NCBI Taxonomy" id="1157962"/>
    <lineage>
        <taxon>Eukaryota</taxon>
        <taxon>Viridiplantae</taxon>
        <taxon>Chlorophyta</taxon>
        <taxon>core chlorophytes</taxon>
        <taxon>Chlorophyceae</taxon>
        <taxon>CS clade</taxon>
        <taxon>Chlamydomonadales</taxon>
        <taxon>Chlamydomonadaceae</taxon>
        <taxon>Chlamydomonas</taxon>
    </lineage>
</organism>
<evidence type="ECO:0000313" key="2">
    <source>
        <dbReference type="EMBL" id="GAX73460.1"/>
    </source>
</evidence>
<dbReference type="Pfam" id="PF00293">
    <property type="entry name" value="NUDIX"/>
    <property type="match status" value="1"/>
</dbReference>
<gene>
    <name evidence="2" type="ORF">CEUSTIGMA_g912.t1</name>
</gene>
<keyword evidence="3" id="KW-1185">Reference proteome</keyword>
<dbReference type="SUPFAM" id="SSF55811">
    <property type="entry name" value="Nudix"/>
    <property type="match status" value="1"/>
</dbReference>
<dbReference type="InterPro" id="IPR000086">
    <property type="entry name" value="NUDIX_hydrolase_dom"/>
</dbReference>
<evidence type="ECO:0000259" key="1">
    <source>
        <dbReference type="PROSITE" id="PS51462"/>
    </source>
</evidence>
<sequence>MSSVMASASASYEHNLAPSVTFANSIMGCDEGPPAHLKRIKSNFCRQCGSAMQLKRAKEEGSEDSDSNGGWRHMCSNDECGYIDYFNPKMVVGCIVEHEGKILLCRRAIEPCKGLWTVPAGFMELDETTAEGAARETWEEAQALVQVLAPYAHWDIPMIGQAYILFRAKLVHPFTFSPGRESLETRLFHPGDIPFDQVAFSSVSSTLK</sequence>
<dbReference type="OrthoDB" id="447842at2759"/>
<protein>
    <recommendedName>
        <fullName evidence="1">Nudix hydrolase domain-containing protein</fullName>
    </recommendedName>
</protein>
<dbReference type="STRING" id="1157962.A0A250WSE7"/>